<organism evidence="1 2">
    <name type="scientific">Xanthomonas campestris pv. campestris (strain 8004)</name>
    <dbReference type="NCBI Taxonomy" id="314565"/>
    <lineage>
        <taxon>Bacteria</taxon>
        <taxon>Pseudomonadati</taxon>
        <taxon>Pseudomonadota</taxon>
        <taxon>Gammaproteobacteria</taxon>
        <taxon>Lysobacterales</taxon>
        <taxon>Lysobacteraceae</taxon>
        <taxon>Xanthomonas</taxon>
    </lineage>
</organism>
<dbReference type="KEGG" id="xcb:XC_3654"/>
<protein>
    <recommendedName>
        <fullName evidence="3">Copper transporter</fullName>
    </recommendedName>
</protein>
<accession>A0A0H2XCY9</accession>
<reference evidence="1 2" key="1">
    <citation type="journal article" date="2005" name="Genome Res.">
        <title>Comparative and functional genomic analyses of the pathogenicity of phytopathogen Xanthomonas campestris pv. campestris.</title>
        <authorList>
            <person name="Qian W."/>
            <person name="Jia Y."/>
            <person name="Ren S.X."/>
            <person name="He Y.Q."/>
            <person name="Feng J.X."/>
            <person name="Lu L.F."/>
            <person name="Sun Q."/>
            <person name="Ying G."/>
            <person name="Tang D.J."/>
            <person name="Tang H."/>
            <person name="Wu W."/>
            <person name="Hao P."/>
            <person name="Wang L."/>
            <person name="Jiang B.L."/>
            <person name="Zeng S."/>
            <person name="Gu W.Y."/>
            <person name="Lu G."/>
            <person name="Rong L."/>
            <person name="Tian Y."/>
            <person name="Yao Z."/>
            <person name="Fu G."/>
            <person name="Chen B."/>
            <person name="Fang R."/>
            <person name="Qiang B."/>
            <person name="Chen Z."/>
            <person name="Zhao G.P."/>
            <person name="Tang J.L."/>
            <person name="He C."/>
        </authorList>
    </citation>
    <scope>NUCLEOTIDE SEQUENCE [LARGE SCALE GENOMIC DNA]</scope>
    <source>
        <strain evidence="1 2">8004</strain>
    </source>
</reference>
<evidence type="ECO:0000313" key="1">
    <source>
        <dbReference type="EMBL" id="AAY50696.1"/>
    </source>
</evidence>
<evidence type="ECO:0000313" key="2">
    <source>
        <dbReference type="Proteomes" id="UP000000420"/>
    </source>
</evidence>
<gene>
    <name evidence="1" type="ordered locus">XC_3654</name>
</gene>
<dbReference type="NCBIfam" id="NF033807">
    <property type="entry name" value="CopL_fam"/>
    <property type="match status" value="1"/>
</dbReference>
<dbReference type="EMBL" id="CP000050">
    <property type="protein sequence ID" value="AAY50696.1"/>
    <property type="molecule type" value="Genomic_DNA"/>
</dbReference>
<sequence length="179" mass="18361">MARLCCERGVDSTAAAHVPWAGGSSGRPRRRWYARCTCPLARFPVPHCLLRLLLCLCLVANTATGAWASVGMAMPAMGSAAMGSAARGMHAAAPDALPCHEDMASPAAMPLPDPDHAQHAGKGDCCKLGSCDCLQHCSLALLTLPAVPAALAGRPAMPGALAEGRANPAPEQPVRPPIA</sequence>
<proteinExistence type="predicted"/>
<dbReference type="AlphaFoldDB" id="A0A0H2XCY9"/>
<dbReference type="HOGENOM" id="CLU_128256_0_0_6"/>
<dbReference type="Proteomes" id="UP000000420">
    <property type="component" value="Chromosome"/>
</dbReference>
<dbReference type="InterPro" id="IPR048034">
    <property type="entry name" value="CopL-like"/>
</dbReference>
<name>A0A0H2XCY9_XANC8</name>
<evidence type="ECO:0008006" key="3">
    <source>
        <dbReference type="Google" id="ProtNLM"/>
    </source>
</evidence>